<protein>
    <submittedName>
        <fullName evidence="1">Uncharacterized protein</fullName>
    </submittedName>
</protein>
<dbReference type="EMBL" id="FOJY01000002">
    <property type="protein sequence ID" value="SFA75988.1"/>
    <property type="molecule type" value="Genomic_DNA"/>
</dbReference>
<dbReference type="RefSeq" id="WP_092869981.1">
    <property type="nucleotide sequence ID" value="NZ_FOJY01000002.1"/>
</dbReference>
<dbReference type="STRING" id="1120918.SAMN05216249_10223"/>
<gene>
    <name evidence="1" type="ORF">SAMN05216249_10223</name>
</gene>
<sequence>MKFSKKLYYGKEASRHKRKILWRLKHNKILLDTYVICFASNKNNLFDIINANILLQKYYPKDDLTVLAIGESYDETLELLVFLIDNVYKKTGAFNVREFYS</sequence>
<name>A0A1I0VIF9_9FIRM</name>
<dbReference type="OrthoDB" id="2085859at2"/>
<reference evidence="1 2" key="1">
    <citation type="submission" date="2016-10" db="EMBL/GenBank/DDBJ databases">
        <authorList>
            <person name="de Groot N.N."/>
        </authorList>
    </citation>
    <scope>NUCLEOTIDE SEQUENCE [LARGE SCALE GENOMIC DNA]</scope>
    <source>
        <strain evidence="1 2">DSM 5522</strain>
    </source>
</reference>
<organism evidence="1 2">
    <name type="scientific">Acetitomaculum ruminis DSM 5522</name>
    <dbReference type="NCBI Taxonomy" id="1120918"/>
    <lineage>
        <taxon>Bacteria</taxon>
        <taxon>Bacillati</taxon>
        <taxon>Bacillota</taxon>
        <taxon>Clostridia</taxon>
        <taxon>Lachnospirales</taxon>
        <taxon>Lachnospiraceae</taxon>
        <taxon>Acetitomaculum</taxon>
    </lineage>
</organism>
<dbReference type="AlphaFoldDB" id="A0A1I0VIF9"/>
<accession>A0A1I0VIF9</accession>
<dbReference type="Proteomes" id="UP000198838">
    <property type="component" value="Unassembled WGS sequence"/>
</dbReference>
<evidence type="ECO:0000313" key="2">
    <source>
        <dbReference type="Proteomes" id="UP000198838"/>
    </source>
</evidence>
<proteinExistence type="predicted"/>
<keyword evidence="2" id="KW-1185">Reference proteome</keyword>
<evidence type="ECO:0000313" key="1">
    <source>
        <dbReference type="EMBL" id="SFA75988.1"/>
    </source>
</evidence>